<evidence type="ECO:0000313" key="2">
    <source>
        <dbReference type="EMBL" id="CAB5063410.1"/>
    </source>
</evidence>
<organism evidence="2">
    <name type="scientific">freshwater metagenome</name>
    <dbReference type="NCBI Taxonomy" id="449393"/>
    <lineage>
        <taxon>unclassified sequences</taxon>
        <taxon>metagenomes</taxon>
        <taxon>ecological metagenomes</taxon>
    </lineage>
</organism>
<proteinExistence type="predicted"/>
<dbReference type="EMBL" id="CAFBPN010000009">
    <property type="protein sequence ID" value="CAB5012036.1"/>
    <property type="molecule type" value="Genomic_DNA"/>
</dbReference>
<sequence length="115" mass="12097">MIISGTQLSVPEFLAATGWEAKPEGLCRGELCVPAPGALTNGVVDVTVAAKKLGMPLVHDASHNVWALGVATTTGRALASAKAFFPSSLIDAMGRAFDFNSLRGRRIIMVAWASW</sequence>
<protein>
    <submittedName>
        <fullName evidence="2">Unannotated protein</fullName>
    </submittedName>
</protein>
<dbReference type="EMBL" id="CAFBQU010000010">
    <property type="protein sequence ID" value="CAB5063410.1"/>
    <property type="molecule type" value="Genomic_DNA"/>
</dbReference>
<gene>
    <name evidence="1" type="ORF">UFOPK4098_00349</name>
    <name evidence="2" type="ORF">UFOPK4347_00589</name>
</gene>
<accession>A0A6J7UCS8</accession>
<evidence type="ECO:0000313" key="1">
    <source>
        <dbReference type="EMBL" id="CAB5012036.1"/>
    </source>
</evidence>
<dbReference type="AlphaFoldDB" id="A0A6J7UCS8"/>
<name>A0A6J7UCS8_9ZZZZ</name>
<reference evidence="2" key="1">
    <citation type="submission" date="2020-05" db="EMBL/GenBank/DDBJ databases">
        <authorList>
            <person name="Chiriac C."/>
            <person name="Salcher M."/>
            <person name="Ghai R."/>
            <person name="Kavagutti S V."/>
        </authorList>
    </citation>
    <scope>NUCLEOTIDE SEQUENCE</scope>
</reference>